<proteinExistence type="inferred from homology"/>
<dbReference type="InterPro" id="IPR042214">
    <property type="entry name" value="TruD_catalytic"/>
</dbReference>
<dbReference type="GO" id="GO:0140098">
    <property type="term" value="F:catalytic activity, acting on RNA"/>
    <property type="evidence" value="ECO:0007669"/>
    <property type="project" value="UniProtKB-ARBA"/>
</dbReference>
<dbReference type="InterPro" id="IPR020119">
    <property type="entry name" value="PsdUridine_synth_TruD_CS"/>
</dbReference>
<dbReference type="GO" id="GO:0003723">
    <property type="term" value="F:RNA binding"/>
    <property type="evidence" value="ECO:0007669"/>
    <property type="project" value="InterPro"/>
</dbReference>
<dbReference type="InterPro" id="IPR001656">
    <property type="entry name" value="PsdUridine_synth_TruD"/>
</dbReference>
<evidence type="ECO:0000256" key="1">
    <source>
        <dbReference type="ARBA" id="ARBA00007953"/>
    </source>
</evidence>
<dbReference type="Gene3D" id="3.30.2350.20">
    <property type="entry name" value="TruD, catalytic domain"/>
    <property type="match status" value="2"/>
</dbReference>
<dbReference type="GO" id="GO:0001522">
    <property type="term" value="P:pseudouridine synthesis"/>
    <property type="evidence" value="ECO:0007669"/>
    <property type="project" value="InterPro"/>
</dbReference>
<gene>
    <name evidence="5" type="ORF">OP8BY_0085</name>
</gene>
<dbReference type="GO" id="GO:0008033">
    <property type="term" value="P:tRNA processing"/>
    <property type="evidence" value="ECO:0007669"/>
    <property type="project" value="UniProtKB-KW"/>
</dbReference>
<name>A0A3E2BLU2_9BACT</name>
<keyword evidence="3" id="KW-0413">Isomerase</keyword>
<dbReference type="PROSITE" id="PS01268">
    <property type="entry name" value="UPF0024"/>
    <property type="match status" value="1"/>
</dbReference>
<evidence type="ECO:0000313" key="6">
    <source>
        <dbReference type="Proteomes" id="UP000257323"/>
    </source>
</evidence>
<dbReference type="Proteomes" id="UP000257323">
    <property type="component" value="Unassembled WGS sequence"/>
</dbReference>
<dbReference type="AlphaFoldDB" id="A0A3E2BLU2"/>
<dbReference type="InterPro" id="IPR011760">
    <property type="entry name" value="PsdUridine_synth_TruD_insert"/>
</dbReference>
<comment type="caution">
    <text evidence="5">The sequence shown here is derived from an EMBL/GenBank/DDBJ whole genome shotgun (WGS) entry which is preliminary data.</text>
</comment>
<dbReference type="PANTHER" id="PTHR13326:SF21">
    <property type="entry name" value="PSEUDOURIDYLATE SYNTHASE PUS7L"/>
    <property type="match status" value="1"/>
</dbReference>
<comment type="similarity">
    <text evidence="1">Belongs to the pseudouridine synthase TruD family.</text>
</comment>
<accession>A0A3E2BLU2</accession>
<feature type="domain" description="TRUD" evidence="4">
    <location>
        <begin position="132"/>
        <end position="341"/>
    </location>
</feature>
<evidence type="ECO:0000256" key="2">
    <source>
        <dbReference type="ARBA" id="ARBA00022694"/>
    </source>
</evidence>
<protein>
    <submittedName>
        <fullName evidence="5">tRNA pseudouridine 13 synthase</fullName>
    </submittedName>
</protein>
<dbReference type="GO" id="GO:0009982">
    <property type="term" value="F:pseudouridine synthase activity"/>
    <property type="evidence" value="ECO:0007669"/>
    <property type="project" value="InterPro"/>
</dbReference>
<reference evidence="5 6" key="1">
    <citation type="submission" date="2018-08" db="EMBL/GenBank/DDBJ databases">
        <title>Genome analysis of the thermophilic bacterium of the candidate phylum Aminicenantes from deep subsurface aquifer revealed its physiology and ecological role.</title>
        <authorList>
            <person name="Kadnikov V.V."/>
            <person name="Mardanov A.V."/>
            <person name="Beletsky A.V."/>
            <person name="Karnachuk O.V."/>
            <person name="Ravin N.V."/>
        </authorList>
    </citation>
    <scope>NUCLEOTIDE SEQUENCE [LARGE SCALE GENOMIC DNA]</scope>
    <source>
        <strain evidence="5">BY38</strain>
    </source>
</reference>
<dbReference type="EMBL" id="QUAH01000007">
    <property type="protein sequence ID" value="RFT15710.1"/>
    <property type="molecule type" value="Genomic_DNA"/>
</dbReference>
<dbReference type="SUPFAM" id="SSF55120">
    <property type="entry name" value="Pseudouridine synthase"/>
    <property type="match status" value="1"/>
</dbReference>
<keyword evidence="2" id="KW-0819">tRNA processing</keyword>
<dbReference type="PIRSF" id="PIRSF037016">
    <property type="entry name" value="Pseudouridin_synth_euk_prd"/>
    <property type="match status" value="1"/>
</dbReference>
<evidence type="ECO:0000259" key="4">
    <source>
        <dbReference type="PROSITE" id="PS50984"/>
    </source>
</evidence>
<sequence>MIKAIPEDFIVEELASLPLAESGEFRVYRLTKKNWTTPDLMRFLAKTLSISPKALAYGGKKDKHGVTTQHITIRSQRDFSREDKNFSLRAIGFMRKPMSPSLIQGNRFRITIRNLRELEPVLDNLEEVRQFGFPNFFDDQRFRGTNPQLGFFADRVLRGHYNGALQIFLQSQNQASSNKENRERVARILENWRDWEKCLELAKGLTEKRIFRTLLLRPDDFLAALEKIPREEIAMAYAAFGSHLWNELLRRLLRELIPDLREVQAESGLFYFWKTLDQPVFSYLQDLKLPTPSAKMQFPDERSRNLYIKILEENNLRFASFRTRALSRVFFRSFQRKVLLFPEGLEIVDRKEDELHRGKKALVLSFSLPRGAFATMLVKRILIEA</sequence>
<dbReference type="Pfam" id="PF01142">
    <property type="entry name" value="TruD"/>
    <property type="match status" value="2"/>
</dbReference>
<evidence type="ECO:0000256" key="3">
    <source>
        <dbReference type="ARBA" id="ARBA00023235"/>
    </source>
</evidence>
<dbReference type="PROSITE" id="PS50984">
    <property type="entry name" value="TRUD"/>
    <property type="match status" value="1"/>
</dbReference>
<evidence type="ECO:0000313" key="5">
    <source>
        <dbReference type="EMBL" id="RFT15710.1"/>
    </source>
</evidence>
<dbReference type="InterPro" id="IPR020103">
    <property type="entry name" value="PsdUridine_synth_cat_dom_sf"/>
</dbReference>
<dbReference type="PANTHER" id="PTHR13326">
    <property type="entry name" value="TRNA PSEUDOURIDINE SYNTHASE D"/>
    <property type="match status" value="1"/>
</dbReference>
<organism evidence="5 6">
    <name type="scientific">Candidatus Saccharicenans subterraneus</name>
    <dbReference type="NCBI Taxonomy" id="2508984"/>
    <lineage>
        <taxon>Bacteria</taxon>
        <taxon>Candidatus Aminicenantota</taxon>
        <taxon>Candidatus Aminicenantia</taxon>
        <taxon>Candidatus Aminicenantales</taxon>
        <taxon>Candidatus Saccharicenantaceae</taxon>
        <taxon>Candidatus Saccharicenans</taxon>
    </lineage>
</organism>